<feature type="region of interest" description="Disordered" evidence="1">
    <location>
        <begin position="1"/>
        <end position="21"/>
    </location>
</feature>
<sequence>MRKRKTNMMLMSPMKQGKPHSLGLHQLDIKTENIVTEWKFEKYRTEITMKDNTSDAKGSQLDPSESTFLGLNNNKLCQWNSVRNRGMLQKITNPGSPVLHWTQGHEFFRRTNFRCFAITRDGSIIVWSLDGKTKTTLEVPR</sequence>
<comment type="caution">
    <text evidence="3">The sequence shown here is derived from an EMBL/GenBank/DDBJ whole genome shotgun (WGS) entry which is preliminary data.</text>
</comment>
<evidence type="ECO:0000256" key="1">
    <source>
        <dbReference type="SAM" id="MobiDB-lite"/>
    </source>
</evidence>
<dbReference type="InterPro" id="IPR040458">
    <property type="entry name" value="Vid27"/>
</dbReference>
<protein>
    <recommendedName>
        <fullName evidence="2">Vacuolar import/degradation Vid27 C-terminal domain-containing protein</fullName>
    </recommendedName>
</protein>
<proteinExistence type="predicted"/>
<keyword evidence="4" id="KW-1185">Reference proteome</keyword>
<reference evidence="3 4" key="1">
    <citation type="submission" date="2019-12" db="EMBL/GenBank/DDBJ databases">
        <authorList>
            <person name="Alioto T."/>
            <person name="Alioto T."/>
            <person name="Gomez Garrido J."/>
        </authorList>
    </citation>
    <scope>NUCLEOTIDE SEQUENCE [LARGE SCALE GENOMIC DNA]</scope>
</reference>
<dbReference type="GO" id="GO:0005634">
    <property type="term" value="C:nucleus"/>
    <property type="evidence" value="ECO:0007669"/>
    <property type="project" value="TreeGrafter"/>
</dbReference>
<dbReference type="AlphaFoldDB" id="A0A8S0R2S7"/>
<accession>A0A8S0R2S7</accession>
<gene>
    <name evidence="3" type="ORF">OLEA9_A036762</name>
</gene>
<dbReference type="GO" id="GO:0005737">
    <property type="term" value="C:cytoplasm"/>
    <property type="evidence" value="ECO:0007669"/>
    <property type="project" value="TreeGrafter"/>
</dbReference>
<dbReference type="PANTHER" id="PTHR31913:SF7">
    <property type="entry name" value="DEM PROTEIN"/>
    <property type="match status" value="1"/>
</dbReference>
<dbReference type="Gramene" id="OE9A036762T1">
    <property type="protein sequence ID" value="OE9A036762C1"/>
    <property type="gene ID" value="OE9A036762"/>
</dbReference>
<feature type="domain" description="Vacuolar import/degradation Vid27 C-terminal" evidence="2">
    <location>
        <begin position="5"/>
        <end position="132"/>
    </location>
</feature>
<dbReference type="Pfam" id="PF08553">
    <property type="entry name" value="VID27"/>
    <property type="match status" value="1"/>
</dbReference>
<dbReference type="InterPro" id="IPR013863">
    <property type="entry name" value="VID27_C"/>
</dbReference>
<dbReference type="OrthoDB" id="1700803at2759"/>
<organism evidence="3 4">
    <name type="scientific">Olea europaea subsp. europaea</name>
    <dbReference type="NCBI Taxonomy" id="158383"/>
    <lineage>
        <taxon>Eukaryota</taxon>
        <taxon>Viridiplantae</taxon>
        <taxon>Streptophyta</taxon>
        <taxon>Embryophyta</taxon>
        <taxon>Tracheophyta</taxon>
        <taxon>Spermatophyta</taxon>
        <taxon>Magnoliopsida</taxon>
        <taxon>eudicotyledons</taxon>
        <taxon>Gunneridae</taxon>
        <taxon>Pentapetalae</taxon>
        <taxon>asterids</taxon>
        <taxon>lamiids</taxon>
        <taxon>Lamiales</taxon>
        <taxon>Oleaceae</taxon>
        <taxon>Oleeae</taxon>
        <taxon>Olea</taxon>
    </lineage>
</organism>
<evidence type="ECO:0000313" key="3">
    <source>
        <dbReference type="EMBL" id="CAA2972431.1"/>
    </source>
</evidence>
<evidence type="ECO:0000259" key="2">
    <source>
        <dbReference type="Pfam" id="PF08553"/>
    </source>
</evidence>
<dbReference type="Proteomes" id="UP000594638">
    <property type="component" value="Unassembled WGS sequence"/>
</dbReference>
<name>A0A8S0R2S7_OLEEU</name>
<dbReference type="PANTHER" id="PTHR31913">
    <property type="entry name" value="VACUOLAR IMPORT AND DEGRADATION PROTEIN 27"/>
    <property type="match status" value="1"/>
</dbReference>
<evidence type="ECO:0000313" key="4">
    <source>
        <dbReference type="Proteomes" id="UP000594638"/>
    </source>
</evidence>
<dbReference type="EMBL" id="CACTIH010002052">
    <property type="protein sequence ID" value="CAA2972431.1"/>
    <property type="molecule type" value="Genomic_DNA"/>
</dbReference>